<name>A0A9X0QVC7_9PROT</name>
<evidence type="ECO:0000313" key="3">
    <source>
        <dbReference type="Proteomes" id="UP000600101"/>
    </source>
</evidence>
<keyword evidence="3" id="KW-1185">Reference proteome</keyword>
<feature type="domain" description="DUF218" evidence="1">
    <location>
        <begin position="6"/>
        <end position="148"/>
    </location>
</feature>
<dbReference type="GO" id="GO:0005886">
    <property type="term" value="C:plasma membrane"/>
    <property type="evidence" value="ECO:0007669"/>
    <property type="project" value="TreeGrafter"/>
</dbReference>
<evidence type="ECO:0000313" key="2">
    <source>
        <dbReference type="EMBL" id="MBC4013958.1"/>
    </source>
</evidence>
<dbReference type="Proteomes" id="UP000600101">
    <property type="component" value="Unassembled WGS sequence"/>
</dbReference>
<dbReference type="RefSeq" id="WP_186768718.1">
    <property type="nucleotide sequence ID" value="NZ_JACOMF010000001.1"/>
</dbReference>
<proteinExistence type="predicted"/>
<dbReference type="InterPro" id="IPR003848">
    <property type="entry name" value="DUF218"/>
</dbReference>
<organism evidence="2 3">
    <name type="scientific">Siccirubricoccus deserti</name>
    <dbReference type="NCBI Taxonomy" id="2013562"/>
    <lineage>
        <taxon>Bacteria</taxon>
        <taxon>Pseudomonadati</taxon>
        <taxon>Pseudomonadota</taxon>
        <taxon>Alphaproteobacteria</taxon>
        <taxon>Acetobacterales</taxon>
        <taxon>Roseomonadaceae</taxon>
        <taxon>Siccirubricoccus</taxon>
    </lineage>
</organism>
<dbReference type="AlphaFoldDB" id="A0A9X0QVC7"/>
<protein>
    <submittedName>
        <fullName evidence="2">YdcF family protein</fullName>
    </submittedName>
</protein>
<accession>A0A9X0QVC7</accession>
<evidence type="ECO:0000259" key="1">
    <source>
        <dbReference type="Pfam" id="PF02698"/>
    </source>
</evidence>
<gene>
    <name evidence="2" type="ORF">H7965_01370</name>
</gene>
<dbReference type="InterPro" id="IPR014729">
    <property type="entry name" value="Rossmann-like_a/b/a_fold"/>
</dbReference>
<dbReference type="Pfam" id="PF02698">
    <property type="entry name" value="DUF218"/>
    <property type="match status" value="1"/>
</dbReference>
<dbReference type="PANTHER" id="PTHR30336">
    <property type="entry name" value="INNER MEMBRANE PROTEIN, PROBABLE PERMEASE"/>
    <property type="match status" value="1"/>
</dbReference>
<dbReference type="CDD" id="cd06259">
    <property type="entry name" value="YdcF-like"/>
    <property type="match status" value="1"/>
</dbReference>
<dbReference type="PANTHER" id="PTHR30336:SF20">
    <property type="entry name" value="DUF218 DOMAIN-CONTAINING PROTEIN"/>
    <property type="match status" value="1"/>
</dbReference>
<reference evidence="2" key="1">
    <citation type="submission" date="2020-08" db="EMBL/GenBank/DDBJ databases">
        <authorList>
            <person name="Hu Y."/>
            <person name="Nguyen S.V."/>
            <person name="Li F."/>
            <person name="Fanning S."/>
        </authorList>
    </citation>
    <scope>NUCLEOTIDE SEQUENCE</scope>
    <source>
        <strain evidence="2">SYSU D8009</strain>
    </source>
</reference>
<dbReference type="EMBL" id="JACOMF010000001">
    <property type="protein sequence ID" value="MBC4013958.1"/>
    <property type="molecule type" value="Genomic_DNA"/>
</dbReference>
<dbReference type="Gene3D" id="3.40.50.620">
    <property type="entry name" value="HUPs"/>
    <property type="match status" value="1"/>
</dbReference>
<comment type="caution">
    <text evidence="2">The sequence shown here is derived from an EMBL/GenBank/DDBJ whole genome shotgun (WGS) entry which is preliminary data.</text>
</comment>
<sequence length="167" mass="18062">MKPQTAIIIFGAAVRPDNTPSPTLRRRVEAAARHGEALVPPPIYLPTGGRGRHGDAESTIMARLLRQAGVPAARIREEPTGTDTLSSVRAAVAMLRGHPGPVLAATSRYHLPRCLLLLRLAGLPAQSVPIGASGTPGWAQRWWWRLREVPALPYDAALMLWHRARGG</sequence>
<dbReference type="InterPro" id="IPR051599">
    <property type="entry name" value="Cell_Envelope_Assoc"/>
</dbReference>